<name>A0ABX8TXU3_9ACTN</name>
<feature type="chain" id="PRO_5047349352" description="Secreted protein" evidence="1">
    <location>
        <begin position="25"/>
        <end position="93"/>
    </location>
</feature>
<keyword evidence="1" id="KW-0732">Signal</keyword>
<organism evidence="2 3">
    <name type="scientific">Nonomuraea coxensis DSM 45129</name>
    <dbReference type="NCBI Taxonomy" id="1122611"/>
    <lineage>
        <taxon>Bacteria</taxon>
        <taxon>Bacillati</taxon>
        <taxon>Actinomycetota</taxon>
        <taxon>Actinomycetes</taxon>
        <taxon>Streptosporangiales</taxon>
        <taxon>Streptosporangiaceae</taxon>
        <taxon>Nonomuraea</taxon>
    </lineage>
</organism>
<dbReference type="Proteomes" id="UP000824681">
    <property type="component" value="Chromosome"/>
</dbReference>
<protein>
    <recommendedName>
        <fullName evidence="4">Secreted protein</fullName>
    </recommendedName>
</protein>
<sequence>MRAFALASAVLVAASLAAGPPAAADTVPSPVDAVGTFCVRVPVNAMAQTFAAFFGAAATGAGAAPGAGSAPFRLPFLGTPLPDDVPVLKAAPC</sequence>
<dbReference type="EMBL" id="CP068985">
    <property type="protein sequence ID" value="QYC40103.1"/>
    <property type="molecule type" value="Genomic_DNA"/>
</dbReference>
<evidence type="ECO:0008006" key="4">
    <source>
        <dbReference type="Google" id="ProtNLM"/>
    </source>
</evidence>
<accession>A0ABX8TXU3</accession>
<evidence type="ECO:0000313" key="3">
    <source>
        <dbReference type="Proteomes" id="UP000824681"/>
    </source>
</evidence>
<proteinExistence type="predicted"/>
<feature type="signal peptide" evidence="1">
    <location>
        <begin position="1"/>
        <end position="24"/>
    </location>
</feature>
<gene>
    <name evidence="2" type="ORF">Nocox_12425</name>
</gene>
<evidence type="ECO:0000256" key="1">
    <source>
        <dbReference type="SAM" id="SignalP"/>
    </source>
</evidence>
<reference evidence="2 3" key="1">
    <citation type="journal article" date="2021" name="ACS Chem. Biol.">
        <title>Genomic-Led Discovery of a Novel Glycopeptide Antibiotic by Nonomuraea coxensis DSM 45129.</title>
        <authorList>
            <person name="Yushchuk O."/>
            <person name="Vior N.M."/>
            <person name="Andreo-Vidal A."/>
            <person name="Berini F."/>
            <person name="Ruckert C."/>
            <person name="Busche T."/>
            <person name="Binda E."/>
            <person name="Kalinowski J."/>
            <person name="Truman A.W."/>
            <person name="Marinelli F."/>
        </authorList>
    </citation>
    <scope>NUCLEOTIDE SEQUENCE [LARGE SCALE GENOMIC DNA]</scope>
    <source>
        <strain evidence="2 3">DSM 45129</strain>
    </source>
</reference>
<dbReference type="RefSeq" id="WP_020546058.1">
    <property type="nucleotide sequence ID" value="NZ_CP068985.1"/>
</dbReference>
<keyword evidence="3" id="KW-1185">Reference proteome</keyword>
<evidence type="ECO:0000313" key="2">
    <source>
        <dbReference type="EMBL" id="QYC40103.1"/>
    </source>
</evidence>